<proteinExistence type="predicted"/>
<organism evidence="2 3">
    <name type="scientific">Canna indica</name>
    <name type="common">Indian-shot</name>
    <dbReference type="NCBI Taxonomy" id="4628"/>
    <lineage>
        <taxon>Eukaryota</taxon>
        <taxon>Viridiplantae</taxon>
        <taxon>Streptophyta</taxon>
        <taxon>Embryophyta</taxon>
        <taxon>Tracheophyta</taxon>
        <taxon>Spermatophyta</taxon>
        <taxon>Magnoliopsida</taxon>
        <taxon>Liliopsida</taxon>
        <taxon>Zingiberales</taxon>
        <taxon>Cannaceae</taxon>
        <taxon>Canna</taxon>
    </lineage>
</organism>
<dbReference type="SUPFAM" id="SSF141562">
    <property type="entry name" value="At5g01610-like"/>
    <property type="match status" value="1"/>
</dbReference>
<dbReference type="PANTHER" id="PTHR31676">
    <property type="entry name" value="T31J12.3 PROTEIN-RELATED"/>
    <property type="match status" value="1"/>
</dbReference>
<accession>A0AAQ3KBE4</accession>
<keyword evidence="1" id="KW-0732">Signal</keyword>
<dbReference type="Proteomes" id="UP001327560">
    <property type="component" value="Chromosome 4"/>
</dbReference>
<feature type="chain" id="PRO_5042877240" evidence="1">
    <location>
        <begin position="20"/>
        <end position="156"/>
    </location>
</feature>
<keyword evidence="3" id="KW-1185">Reference proteome</keyword>
<evidence type="ECO:0000256" key="1">
    <source>
        <dbReference type="SAM" id="SignalP"/>
    </source>
</evidence>
<sequence length="156" mass="16834">MANPLLLGFTALLLILADASSPSAADSIHDLLRAYGLPGGLLPREVEYYSLDRASGDLEVRIGRPCYAEFDGTVLFDRVVRANLTYGGLRSLVGVTQEELFLWLPVREIVVSDPASGVILFDIGLAHKRISLSLFEFPPECTPGDDGGWLSGARDG</sequence>
<protein>
    <submittedName>
        <fullName evidence="2">Uncharacterized protein</fullName>
    </submittedName>
</protein>
<dbReference type="EMBL" id="CP136893">
    <property type="protein sequence ID" value="WOL03452.1"/>
    <property type="molecule type" value="Genomic_DNA"/>
</dbReference>
<dbReference type="InterPro" id="IPR007493">
    <property type="entry name" value="DUF538"/>
</dbReference>
<dbReference type="Pfam" id="PF04398">
    <property type="entry name" value="DUF538"/>
    <property type="match status" value="1"/>
</dbReference>
<dbReference type="AlphaFoldDB" id="A0AAQ3KBE4"/>
<feature type="signal peptide" evidence="1">
    <location>
        <begin position="1"/>
        <end position="19"/>
    </location>
</feature>
<name>A0AAQ3KBE4_9LILI</name>
<gene>
    <name evidence="2" type="ORF">Cni_G12172</name>
</gene>
<dbReference type="Gene3D" id="2.30.240.10">
    <property type="entry name" value="At5g01610-like"/>
    <property type="match status" value="1"/>
</dbReference>
<evidence type="ECO:0000313" key="2">
    <source>
        <dbReference type="EMBL" id="WOL03452.1"/>
    </source>
</evidence>
<evidence type="ECO:0000313" key="3">
    <source>
        <dbReference type="Proteomes" id="UP001327560"/>
    </source>
</evidence>
<dbReference type="PANTHER" id="PTHR31676:SF14">
    <property type="entry name" value="OS03G0393600 PROTEIN"/>
    <property type="match status" value="1"/>
</dbReference>
<dbReference type="InterPro" id="IPR036758">
    <property type="entry name" value="At5g01610-like"/>
</dbReference>
<reference evidence="2 3" key="1">
    <citation type="submission" date="2023-10" db="EMBL/GenBank/DDBJ databases">
        <title>Chromosome-scale genome assembly provides insights into flower coloration mechanisms of Canna indica.</title>
        <authorList>
            <person name="Li C."/>
        </authorList>
    </citation>
    <scope>NUCLEOTIDE SEQUENCE [LARGE SCALE GENOMIC DNA]</scope>
    <source>
        <tissue evidence="2">Flower</tissue>
    </source>
</reference>